<keyword evidence="3 4" id="KW-0378">Hydrolase</keyword>
<dbReference type="Pfam" id="PF00491">
    <property type="entry name" value="Arginase"/>
    <property type="match status" value="1"/>
</dbReference>
<dbReference type="InterPro" id="IPR023696">
    <property type="entry name" value="Ureohydrolase_dom_sf"/>
</dbReference>
<dbReference type="PRINTS" id="PR00116">
    <property type="entry name" value="ARGINASE"/>
</dbReference>
<dbReference type="EMBL" id="AMRA01000146">
    <property type="protein sequence ID" value="EKF21363.1"/>
    <property type="molecule type" value="Genomic_DNA"/>
</dbReference>
<evidence type="ECO:0000313" key="4">
    <source>
        <dbReference type="EMBL" id="EKF21363.1"/>
    </source>
</evidence>
<keyword evidence="5" id="KW-1185">Reference proteome</keyword>
<dbReference type="NCBIfam" id="TIGR01230">
    <property type="entry name" value="agmatinase"/>
    <property type="match status" value="1"/>
</dbReference>
<dbReference type="InterPro" id="IPR020855">
    <property type="entry name" value="Ureohydrolase_Mn_BS"/>
</dbReference>
<evidence type="ECO:0000256" key="1">
    <source>
        <dbReference type="ARBA" id="ARBA00009227"/>
    </source>
</evidence>
<dbReference type="PROSITE" id="PS01053">
    <property type="entry name" value="ARGINASE_1"/>
    <property type="match status" value="1"/>
</dbReference>
<evidence type="ECO:0000256" key="2">
    <source>
        <dbReference type="ARBA" id="ARBA00022723"/>
    </source>
</evidence>
<dbReference type="GO" id="GO:0046872">
    <property type="term" value="F:metal ion binding"/>
    <property type="evidence" value="ECO:0007669"/>
    <property type="project" value="UniProtKB-KW"/>
</dbReference>
<sequence>MAEQLELAYAGMATFGQRPLLTEVEQLESWRPDVAIVGAPFDISTTNRPGARFGPRAIRATAYEPGTYHMDLGLEIFDWLEVVDFGDAYCPHGRTEVSHNNIRERVYAVASRGIVPVVLGGDHSITWPAATAVADVHGHGNVGVVHFDARADTADEIEGNLASHGTPMRPLIESGAVPGSHFVQVGLRGYWPPQDTFEWMLEQRMTWHTMQEIWERGFQAVMRDAVAEALAKADKLYVSVDIDVLDPAHAPGTGTPEPGGITSADLLRMVRELCRHHDVVGVDVVEVAPAYDHAEPTVNAAHRVVFEGAGGHGGAAAGRGRRRTRPAGPALSTPGHRPTGPNETECRYRSRPARRCDGRCGCGRGRTAAGWRTPGSRRCGARSR</sequence>
<dbReference type="Gene3D" id="3.40.800.10">
    <property type="entry name" value="Ureohydrolase domain"/>
    <property type="match status" value="1"/>
</dbReference>
<keyword evidence="2" id="KW-0479">Metal-binding</keyword>
<name>K5B756_MYCHD</name>
<dbReference type="Proteomes" id="UP000006265">
    <property type="component" value="Unassembled WGS sequence"/>
</dbReference>
<evidence type="ECO:0000313" key="5">
    <source>
        <dbReference type="Proteomes" id="UP000006265"/>
    </source>
</evidence>
<dbReference type="STRING" id="1122247.GCA_000379865_02901"/>
<evidence type="ECO:0000256" key="3">
    <source>
        <dbReference type="ARBA" id="ARBA00022801"/>
    </source>
</evidence>
<dbReference type="CDD" id="cd09990">
    <property type="entry name" value="Agmatinase-like"/>
    <property type="match status" value="1"/>
</dbReference>
<dbReference type="SUPFAM" id="SSF52768">
    <property type="entry name" value="Arginase/deacetylase"/>
    <property type="match status" value="1"/>
</dbReference>
<proteinExistence type="inferred from homology"/>
<dbReference type="EC" id="3.5.3.11" evidence="4"/>
<comment type="similarity">
    <text evidence="1">Belongs to the arginase family. Agmatinase subfamily.</text>
</comment>
<dbReference type="InterPro" id="IPR006035">
    <property type="entry name" value="Ureohydrolase"/>
</dbReference>
<reference evidence="4 5" key="1">
    <citation type="journal article" date="2012" name="J. Bacteriol.">
        <title>Genome sequence of Mycobacterium hassiacum DSM 44199, a rare source of heat-stable mycobacterial proteins.</title>
        <authorList>
            <person name="Tiago I."/>
            <person name="Maranha A."/>
            <person name="Mendes V."/>
            <person name="Alarico S."/>
            <person name="Moynihan P.J."/>
            <person name="Clarke A.J."/>
            <person name="Macedo-Ribeiro S."/>
            <person name="Pereira P.J."/>
            <person name="Empadinhas N."/>
        </authorList>
    </citation>
    <scope>NUCLEOTIDE SEQUENCE [LARGE SCALE GENOMIC DNA]</scope>
    <source>
        <strain evidence="5">DSM 44199 / CIP 105218 / JCM 12690 / 3849</strain>
    </source>
</reference>
<protein>
    <submittedName>
        <fullName evidence="4">Agmatinase</fullName>
        <ecNumber evidence="4">3.5.3.11</ecNumber>
    </submittedName>
</protein>
<accession>K5B756</accession>
<dbReference type="GO" id="GO:0033389">
    <property type="term" value="P:putrescine biosynthetic process from arginine, via agmatine"/>
    <property type="evidence" value="ECO:0007669"/>
    <property type="project" value="TreeGrafter"/>
</dbReference>
<dbReference type="GO" id="GO:0008783">
    <property type="term" value="F:agmatinase activity"/>
    <property type="evidence" value="ECO:0007669"/>
    <property type="project" value="UniProtKB-EC"/>
</dbReference>
<dbReference type="PANTHER" id="PTHR11358">
    <property type="entry name" value="ARGINASE/AGMATINASE"/>
    <property type="match status" value="1"/>
</dbReference>
<dbReference type="eggNOG" id="COG0010">
    <property type="taxonomic scope" value="Bacteria"/>
</dbReference>
<gene>
    <name evidence="4" type="primary">speB</name>
    <name evidence="4" type="ORF">C731_4662</name>
</gene>
<comment type="caution">
    <text evidence="4">The sequence shown here is derived from an EMBL/GenBank/DDBJ whole genome shotgun (WGS) entry which is preliminary data.</text>
</comment>
<dbReference type="PROSITE" id="PS51409">
    <property type="entry name" value="ARGINASE_2"/>
    <property type="match status" value="1"/>
</dbReference>
<dbReference type="PATRIC" id="fig|1122247.3.peg.4464"/>
<dbReference type="PANTHER" id="PTHR11358:SF26">
    <property type="entry name" value="GUANIDINO ACID HYDROLASE, MITOCHONDRIAL"/>
    <property type="match status" value="1"/>
</dbReference>
<dbReference type="AlphaFoldDB" id="K5B756"/>
<organism evidence="4 5">
    <name type="scientific">Mycolicibacterium hassiacum (strain DSM 44199 / CIP 105218 / JCM 12690 / 3849)</name>
    <name type="common">Mycobacterium hassiacum</name>
    <dbReference type="NCBI Taxonomy" id="1122247"/>
    <lineage>
        <taxon>Bacteria</taxon>
        <taxon>Bacillati</taxon>
        <taxon>Actinomycetota</taxon>
        <taxon>Actinomycetes</taxon>
        <taxon>Mycobacteriales</taxon>
        <taxon>Mycobacteriaceae</taxon>
        <taxon>Mycolicibacterium</taxon>
    </lineage>
</organism>
<dbReference type="InterPro" id="IPR005925">
    <property type="entry name" value="Agmatinase-rel"/>
</dbReference>